<protein>
    <recommendedName>
        <fullName evidence="3">Parallel beta helix pectate lyase-like protein</fullName>
    </recommendedName>
</protein>
<organism evidence="1 2">
    <name type="scientific">Rudaeicoccus suwonensis</name>
    <dbReference type="NCBI Taxonomy" id="657409"/>
    <lineage>
        <taxon>Bacteria</taxon>
        <taxon>Bacillati</taxon>
        <taxon>Actinomycetota</taxon>
        <taxon>Actinomycetes</taxon>
        <taxon>Micrococcales</taxon>
        <taxon>Dermacoccaceae</taxon>
        <taxon>Rudaeicoccus</taxon>
    </lineage>
</organism>
<dbReference type="OrthoDB" id="5013917at2"/>
<accession>A0A561EA14</accession>
<evidence type="ECO:0000313" key="1">
    <source>
        <dbReference type="EMBL" id="TWE12427.1"/>
    </source>
</evidence>
<reference evidence="1 2" key="1">
    <citation type="submission" date="2019-06" db="EMBL/GenBank/DDBJ databases">
        <title>Sequencing the genomes of 1000 actinobacteria strains.</title>
        <authorList>
            <person name="Klenk H.-P."/>
        </authorList>
    </citation>
    <scope>NUCLEOTIDE SEQUENCE [LARGE SCALE GENOMIC DNA]</scope>
    <source>
        <strain evidence="1 2">DSM 19560</strain>
    </source>
</reference>
<comment type="caution">
    <text evidence="1">The sequence shown here is derived from an EMBL/GenBank/DDBJ whole genome shotgun (WGS) entry which is preliminary data.</text>
</comment>
<dbReference type="InterPro" id="IPR012334">
    <property type="entry name" value="Pectin_lyas_fold"/>
</dbReference>
<gene>
    <name evidence="1" type="ORF">BKA23_1235</name>
</gene>
<dbReference type="SUPFAM" id="SSF51126">
    <property type="entry name" value="Pectin lyase-like"/>
    <property type="match status" value="1"/>
</dbReference>
<dbReference type="RefSeq" id="WP_145226435.1">
    <property type="nucleotide sequence ID" value="NZ_VIVQ01000001.1"/>
</dbReference>
<evidence type="ECO:0000313" key="2">
    <source>
        <dbReference type="Proteomes" id="UP000318297"/>
    </source>
</evidence>
<dbReference type="Gene3D" id="2.160.20.10">
    <property type="entry name" value="Single-stranded right-handed beta-helix, Pectin lyase-like"/>
    <property type="match status" value="1"/>
</dbReference>
<evidence type="ECO:0008006" key="3">
    <source>
        <dbReference type="Google" id="ProtNLM"/>
    </source>
</evidence>
<dbReference type="AlphaFoldDB" id="A0A561EA14"/>
<name>A0A561EA14_9MICO</name>
<sequence length="498" mass="52010">MTAATLDVRTAAPDVDLSGVACSTTALQQLLTDAPTGSVVHIPAGATINLSDGPVTPNGAVTLDARGATIVDNGTTPAFALGPDNSGSRFIGLHLQGDKGGRPYGNPMHRAFDCAGTPAVGADGDTDTAGWIRGLRFEDVSVDGFQSAGWWMQHCLDLAYRSCEVTNCGYAGFEHLSCWNVTIDDPHVERLYGKDANHYWQSYPIAFSRDQTEDDLARYPRSRWCDVRGGLIASTGWEGVETHGGDHITVLGTRVHGCYHGIAAVPCPDSTGADIMGPTDINVLFCTVESGVSDGSLGSGIKLIGAGISGRRTEAATGRIIGNTVIGYGSGRTNTGANGDPSTVAAGVQLYQTDHVLIDDFRIIEPSPFGIALWYDNTSARIGRGTISDPWHDTFANPAAVAIRSTGNSLALGEITLAKGTKSAAHKNAAGLYVSSNANAVRWTAKPDFRAAKTSTLGGAGMSATDFDIPDLVDLPKLSDNPTVADISAWATSAGLAR</sequence>
<proteinExistence type="predicted"/>
<dbReference type="InterPro" id="IPR011050">
    <property type="entry name" value="Pectin_lyase_fold/virulence"/>
</dbReference>
<keyword evidence="2" id="KW-1185">Reference proteome</keyword>
<dbReference type="EMBL" id="VIVQ01000001">
    <property type="protein sequence ID" value="TWE12427.1"/>
    <property type="molecule type" value="Genomic_DNA"/>
</dbReference>
<dbReference type="Proteomes" id="UP000318297">
    <property type="component" value="Unassembled WGS sequence"/>
</dbReference>